<dbReference type="InterPro" id="IPR008523">
    <property type="entry name" value="DUF805"/>
</dbReference>
<organism evidence="3 4">
    <name type="scientific">Pseudomonas fluorescens</name>
    <dbReference type="NCBI Taxonomy" id="294"/>
    <lineage>
        <taxon>Bacteria</taxon>
        <taxon>Pseudomonadati</taxon>
        <taxon>Pseudomonadota</taxon>
        <taxon>Gammaproteobacteria</taxon>
        <taxon>Pseudomonadales</taxon>
        <taxon>Pseudomonadaceae</taxon>
        <taxon>Pseudomonas</taxon>
    </lineage>
</organism>
<gene>
    <name evidence="3" type="ORF">PS723_01602</name>
</gene>
<feature type="transmembrane region" description="Helical" evidence="2">
    <location>
        <begin position="197"/>
        <end position="221"/>
    </location>
</feature>
<name>A0A5E7B8D5_PSEFL</name>
<sequence length="299" mass="31915">MSENRFKIVFDGALLPGVEITTAKLNLAELFKSDVTAIERLFSGKPVALKHDLSRADAQTYLDALSKTGIDARIEAELPIEPSLAEAHQPSTASASSFSDSASPYSPPRAAVGEPAPEFCELKVFSVQGRIGRLRFLAWTLVSLMAATTVAAAITLSLFSGEHFMLGGLLGIVALLAYLYVNITITVQRLHDLGWSGWLWFLNLVPLVGSVFPILITVMPGNTGANRYGAPPPPNSTAVKMLSALWLVLLAVLIIGALAGGLNTLTQEYQSSSMSSYESVEPETETAEPAQPPVDSAQE</sequence>
<feature type="region of interest" description="Disordered" evidence="1">
    <location>
        <begin position="273"/>
        <end position="299"/>
    </location>
</feature>
<dbReference type="Pfam" id="PF05656">
    <property type="entry name" value="DUF805"/>
    <property type="match status" value="1"/>
</dbReference>
<proteinExistence type="predicted"/>
<evidence type="ECO:0000313" key="4">
    <source>
        <dbReference type="Proteomes" id="UP000379480"/>
    </source>
</evidence>
<feature type="transmembrane region" description="Helical" evidence="2">
    <location>
        <begin position="241"/>
        <end position="265"/>
    </location>
</feature>
<dbReference type="Proteomes" id="UP000379480">
    <property type="component" value="Unassembled WGS sequence"/>
</dbReference>
<dbReference type="AlphaFoldDB" id="A0A5E7B8D5"/>
<evidence type="ECO:0008006" key="5">
    <source>
        <dbReference type="Google" id="ProtNLM"/>
    </source>
</evidence>
<protein>
    <recommendedName>
        <fullName evidence="5">DUF805 domain-containing protein</fullName>
    </recommendedName>
</protein>
<reference evidence="3 4" key="1">
    <citation type="submission" date="2019-09" db="EMBL/GenBank/DDBJ databases">
        <authorList>
            <person name="Chandra G."/>
            <person name="Truman W A."/>
        </authorList>
    </citation>
    <scope>NUCLEOTIDE SEQUENCE [LARGE SCALE GENOMIC DNA]</scope>
    <source>
        <strain evidence="3">PS723</strain>
    </source>
</reference>
<keyword evidence="2" id="KW-0812">Transmembrane</keyword>
<evidence type="ECO:0000313" key="3">
    <source>
        <dbReference type="EMBL" id="VVN87619.1"/>
    </source>
</evidence>
<dbReference type="EMBL" id="CABVHY010000006">
    <property type="protein sequence ID" value="VVN87619.1"/>
    <property type="molecule type" value="Genomic_DNA"/>
</dbReference>
<dbReference type="PANTHER" id="PTHR34980">
    <property type="entry name" value="INNER MEMBRANE PROTEIN-RELATED-RELATED"/>
    <property type="match status" value="1"/>
</dbReference>
<dbReference type="PANTHER" id="PTHR34980:SF3">
    <property type="entry name" value="BLR8105 PROTEIN"/>
    <property type="match status" value="1"/>
</dbReference>
<evidence type="ECO:0000256" key="1">
    <source>
        <dbReference type="SAM" id="MobiDB-lite"/>
    </source>
</evidence>
<feature type="transmembrane region" description="Helical" evidence="2">
    <location>
        <begin position="164"/>
        <end position="185"/>
    </location>
</feature>
<dbReference type="OrthoDB" id="9812349at2"/>
<evidence type="ECO:0000256" key="2">
    <source>
        <dbReference type="SAM" id="Phobius"/>
    </source>
</evidence>
<dbReference type="GO" id="GO:0005886">
    <property type="term" value="C:plasma membrane"/>
    <property type="evidence" value="ECO:0007669"/>
    <property type="project" value="TreeGrafter"/>
</dbReference>
<keyword evidence="2" id="KW-1133">Transmembrane helix</keyword>
<accession>A0A5E7B8D5</accession>
<keyword evidence="2" id="KW-0472">Membrane</keyword>
<feature type="transmembrane region" description="Helical" evidence="2">
    <location>
        <begin position="136"/>
        <end position="158"/>
    </location>
</feature>
<dbReference type="RefSeq" id="WP_150803138.1">
    <property type="nucleotide sequence ID" value="NZ_CABVHY010000006.1"/>
</dbReference>